<dbReference type="GO" id="GO:0016810">
    <property type="term" value="F:hydrolase activity, acting on carbon-nitrogen (but not peptide) bonds"/>
    <property type="evidence" value="ECO:0007669"/>
    <property type="project" value="InterPro"/>
</dbReference>
<dbReference type="Proteomes" id="UP000019364">
    <property type="component" value="Unassembled WGS sequence"/>
</dbReference>
<dbReference type="STRING" id="1236976.JCM16418_1833"/>
<dbReference type="PROSITE" id="PS51677">
    <property type="entry name" value="NODB"/>
    <property type="match status" value="1"/>
</dbReference>
<dbReference type="SUPFAM" id="SSF88713">
    <property type="entry name" value="Glycoside hydrolase/deacetylase"/>
    <property type="match status" value="1"/>
</dbReference>
<proteinExistence type="predicted"/>
<comment type="caution">
    <text evidence="2">The sequence shown here is derived from an EMBL/GenBank/DDBJ whole genome shotgun (WGS) entry which is preliminary data.</text>
</comment>
<evidence type="ECO:0000259" key="1">
    <source>
        <dbReference type="PROSITE" id="PS51677"/>
    </source>
</evidence>
<dbReference type="Gene3D" id="3.20.20.370">
    <property type="entry name" value="Glycoside hydrolase/deacetylase"/>
    <property type="match status" value="1"/>
</dbReference>
<name>W7Y9T3_9BACL</name>
<accession>W7Y9T3</accession>
<reference evidence="2 3" key="1">
    <citation type="journal article" date="2014" name="Genome Announc.">
        <title>Draft Genome Sequence of Paenibacillus pini JCM 16418T, Isolated from the Rhizosphere of Pine Tree.</title>
        <authorList>
            <person name="Yuki M."/>
            <person name="Oshima K."/>
            <person name="Suda W."/>
            <person name="Oshida Y."/>
            <person name="Kitamura K."/>
            <person name="Iida Y."/>
            <person name="Hattori M."/>
            <person name="Ohkuma M."/>
        </authorList>
    </citation>
    <scope>NUCLEOTIDE SEQUENCE [LARGE SCALE GENOMIC DNA]</scope>
    <source>
        <strain evidence="2 3">JCM 16418</strain>
    </source>
</reference>
<sequence>MHKRLRKLVLWTASFTVFICFTPGHVESTGSPKTQKGREYYEKTGDVTWEYPSQKNMIALTFDDGPDPVDTPQILDLLKKYNAKSTFFVVGKQVDEHPEVARRQVAEGHELANHTYTHAYFTRNSSVASIRNEMEKTQQSIIKVTGQKSYLFRPPGGFYSDRMIDTCRKDGYLVVMWSWHQDTWDWNRPGVHKIVNKVLNNARSGDIVLMHDHVEGKSQTIEALKQILPELQKRGFRFVTVSELAGRHIPHDASQVH</sequence>
<keyword evidence="3" id="KW-1185">Reference proteome</keyword>
<dbReference type="InterPro" id="IPR002509">
    <property type="entry name" value="NODB_dom"/>
</dbReference>
<dbReference type="PANTHER" id="PTHR10587">
    <property type="entry name" value="GLYCOSYL TRANSFERASE-RELATED"/>
    <property type="match status" value="1"/>
</dbReference>
<dbReference type="EMBL" id="BAVZ01000004">
    <property type="protein sequence ID" value="GAF07805.1"/>
    <property type="molecule type" value="Genomic_DNA"/>
</dbReference>
<gene>
    <name evidence="2" type="ORF">JCM16418_1833</name>
</gene>
<dbReference type="eggNOG" id="COG0726">
    <property type="taxonomic scope" value="Bacteria"/>
</dbReference>
<dbReference type="GO" id="GO:0005975">
    <property type="term" value="P:carbohydrate metabolic process"/>
    <property type="evidence" value="ECO:0007669"/>
    <property type="project" value="InterPro"/>
</dbReference>
<evidence type="ECO:0000313" key="2">
    <source>
        <dbReference type="EMBL" id="GAF07805.1"/>
    </source>
</evidence>
<feature type="domain" description="NodB homology" evidence="1">
    <location>
        <begin position="56"/>
        <end position="239"/>
    </location>
</feature>
<organism evidence="2 3">
    <name type="scientific">Paenibacillus pini JCM 16418</name>
    <dbReference type="NCBI Taxonomy" id="1236976"/>
    <lineage>
        <taxon>Bacteria</taxon>
        <taxon>Bacillati</taxon>
        <taxon>Bacillota</taxon>
        <taxon>Bacilli</taxon>
        <taxon>Bacillales</taxon>
        <taxon>Paenibacillaceae</taxon>
        <taxon>Paenibacillus</taxon>
    </lineage>
</organism>
<dbReference type="OrthoDB" id="2649545at2"/>
<dbReference type="InterPro" id="IPR050248">
    <property type="entry name" value="Polysacc_deacetylase_ArnD"/>
</dbReference>
<protein>
    <submittedName>
        <fullName evidence="2">Peptidoglycan N-acetylglucosamine deacetylase</fullName>
    </submittedName>
</protein>
<dbReference type="Pfam" id="PF01522">
    <property type="entry name" value="Polysacc_deac_1"/>
    <property type="match status" value="1"/>
</dbReference>
<dbReference type="CDD" id="cd10917">
    <property type="entry name" value="CE4_NodB_like_6s_7s"/>
    <property type="match status" value="1"/>
</dbReference>
<dbReference type="RefSeq" id="WP_081765361.1">
    <property type="nucleotide sequence ID" value="NZ_BAVZ01000004.1"/>
</dbReference>
<dbReference type="AlphaFoldDB" id="W7Y9T3"/>
<dbReference type="InterPro" id="IPR011330">
    <property type="entry name" value="Glyco_hydro/deAcase_b/a-brl"/>
</dbReference>
<evidence type="ECO:0000313" key="3">
    <source>
        <dbReference type="Proteomes" id="UP000019364"/>
    </source>
</evidence>